<feature type="transmembrane region" description="Helical" evidence="1">
    <location>
        <begin position="134"/>
        <end position="152"/>
    </location>
</feature>
<keyword evidence="1" id="KW-1133">Transmembrane helix</keyword>
<feature type="transmembrane region" description="Helical" evidence="1">
    <location>
        <begin position="36"/>
        <end position="58"/>
    </location>
</feature>
<dbReference type="AlphaFoldDB" id="A0A6C0ARK0"/>
<accession>A0A6C0ARK0</accession>
<sequence>MSNRENVLEFMKEHFMSLLVFIIFGLILNYNNSPLITILVLIILSIYSYFGKAILDIIPKKVFDEQTEIDSNIRNIKVTINLIIEIIFNALIFVLFYIIKNVLSIKFIPNILIFYFAIFYIIKQLCYYKSLRESFHNFINLLFAFLLTYFIFKPNDLINYKYVLAIFIGYAIIFLLYKILK</sequence>
<reference evidence="2" key="1">
    <citation type="journal article" date="2020" name="Nature">
        <title>Giant virus diversity and host interactions through global metagenomics.</title>
        <authorList>
            <person name="Schulz F."/>
            <person name="Roux S."/>
            <person name="Paez-Espino D."/>
            <person name="Jungbluth S."/>
            <person name="Walsh D.A."/>
            <person name="Denef V.J."/>
            <person name="McMahon K.D."/>
            <person name="Konstantinidis K.T."/>
            <person name="Eloe-Fadrosh E.A."/>
            <person name="Kyrpides N.C."/>
            <person name="Woyke T."/>
        </authorList>
    </citation>
    <scope>NUCLEOTIDE SEQUENCE</scope>
    <source>
        <strain evidence="2">GVMAG-S-1101165-79</strain>
    </source>
</reference>
<feature type="transmembrane region" description="Helical" evidence="1">
    <location>
        <begin position="78"/>
        <end position="99"/>
    </location>
</feature>
<evidence type="ECO:0000313" key="2">
    <source>
        <dbReference type="EMBL" id="QHS82103.1"/>
    </source>
</evidence>
<feature type="transmembrane region" description="Helical" evidence="1">
    <location>
        <begin position="158"/>
        <end position="177"/>
    </location>
</feature>
<keyword evidence="1" id="KW-0472">Membrane</keyword>
<evidence type="ECO:0000256" key="1">
    <source>
        <dbReference type="SAM" id="Phobius"/>
    </source>
</evidence>
<feature type="transmembrane region" description="Helical" evidence="1">
    <location>
        <begin position="105"/>
        <end position="122"/>
    </location>
</feature>
<protein>
    <submittedName>
        <fullName evidence="2">Uncharacterized protein</fullName>
    </submittedName>
</protein>
<proteinExistence type="predicted"/>
<keyword evidence="1" id="KW-0812">Transmembrane</keyword>
<organism evidence="2">
    <name type="scientific">viral metagenome</name>
    <dbReference type="NCBI Taxonomy" id="1070528"/>
    <lineage>
        <taxon>unclassified sequences</taxon>
        <taxon>metagenomes</taxon>
        <taxon>organismal metagenomes</taxon>
    </lineage>
</organism>
<name>A0A6C0ARK0_9ZZZZ</name>
<feature type="transmembrane region" description="Helical" evidence="1">
    <location>
        <begin position="12"/>
        <end position="30"/>
    </location>
</feature>
<dbReference type="EMBL" id="MN740762">
    <property type="protein sequence ID" value="QHS82103.1"/>
    <property type="molecule type" value="Genomic_DNA"/>
</dbReference>